<accession>A0ABT6NGH4</accession>
<evidence type="ECO:0000256" key="1">
    <source>
        <dbReference type="ARBA" id="ARBA00023015"/>
    </source>
</evidence>
<dbReference type="Pfam" id="PF01047">
    <property type="entry name" value="MarR"/>
    <property type="match status" value="1"/>
</dbReference>
<evidence type="ECO:0000313" key="5">
    <source>
        <dbReference type="EMBL" id="MDH8679538.1"/>
    </source>
</evidence>
<keyword evidence="3" id="KW-0804">Transcription</keyword>
<feature type="domain" description="HTH marR-type" evidence="4">
    <location>
        <begin position="14"/>
        <end position="146"/>
    </location>
</feature>
<proteinExistence type="predicted"/>
<sequence>MKNHANYGEENTINLKLVIALSRSNTSFQRVLQTFFNNYDLTIAQFGVLETLFHLGDLKIGELIDKTLSTSGNMTVVIRNLEKEGLIKRQVNVADRRAFVIGLTDEGRSLIKEVFDAHLAVLEGFFINLDQDEKKLLQKMLKKLNGLD</sequence>
<dbReference type="InterPro" id="IPR036388">
    <property type="entry name" value="WH-like_DNA-bd_sf"/>
</dbReference>
<dbReference type="SMART" id="SM00347">
    <property type="entry name" value="HTH_MARR"/>
    <property type="match status" value="1"/>
</dbReference>
<dbReference type="RefSeq" id="WP_281095435.1">
    <property type="nucleotide sequence ID" value="NZ_JARYZI010000013.1"/>
</dbReference>
<dbReference type="PANTHER" id="PTHR42756">
    <property type="entry name" value="TRANSCRIPTIONAL REGULATOR, MARR"/>
    <property type="match status" value="1"/>
</dbReference>
<gene>
    <name evidence="5" type="ORF">QE109_15370</name>
</gene>
<comment type="caution">
    <text evidence="5">The sequence shown here is derived from an EMBL/GenBank/DDBJ whole genome shotgun (WGS) entry which is preliminary data.</text>
</comment>
<dbReference type="PRINTS" id="PR00598">
    <property type="entry name" value="HTHMARR"/>
</dbReference>
<organism evidence="5 6">
    <name type="scientific">Fusibacter bizertensis</name>
    <dbReference type="NCBI Taxonomy" id="1488331"/>
    <lineage>
        <taxon>Bacteria</taxon>
        <taxon>Bacillati</taxon>
        <taxon>Bacillota</taxon>
        <taxon>Clostridia</taxon>
        <taxon>Eubacteriales</taxon>
        <taxon>Eubacteriales Family XII. Incertae Sedis</taxon>
        <taxon>Fusibacter</taxon>
    </lineage>
</organism>
<evidence type="ECO:0000259" key="4">
    <source>
        <dbReference type="PROSITE" id="PS50995"/>
    </source>
</evidence>
<dbReference type="InterPro" id="IPR000835">
    <property type="entry name" value="HTH_MarR-typ"/>
</dbReference>
<evidence type="ECO:0000256" key="2">
    <source>
        <dbReference type="ARBA" id="ARBA00023125"/>
    </source>
</evidence>
<dbReference type="PANTHER" id="PTHR42756:SF1">
    <property type="entry name" value="TRANSCRIPTIONAL REPRESSOR OF EMRAB OPERON"/>
    <property type="match status" value="1"/>
</dbReference>
<dbReference type="InterPro" id="IPR036390">
    <property type="entry name" value="WH_DNA-bd_sf"/>
</dbReference>
<dbReference type="EMBL" id="JARYZI010000013">
    <property type="protein sequence ID" value="MDH8679538.1"/>
    <property type="molecule type" value="Genomic_DNA"/>
</dbReference>
<dbReference type="Proteomes" id="UP001158045">
    <property type="component" value="Unassembled WGS sequence"/>
</dbReference>
<dbReference type="Gene3D" id="1.10.10.10">
    <property type="entry name" value="Winged helix-like DNA-binding domain superfamily/Winged helix DNA-binding domain"/>
    <property type="match status" value="1"/>
</dbReference>
<protein>
    <submittedName>
        <fullName evidence="5">MarR family transcriptional regulator</fullName>
    </submittedName>
</protein>
<keyword evidence="6" id="KW-1185">Reference proteome</keyword>
<evidence type="ECO:0000256" key="3">
    <source>
        <dbReference type="ARBA" id="ARBA00023163"/>
    </source>
</evidence>
<dbReference type="PROSITE" id="PS50995">
    <property type="entry name" value="HTH_MARR_2"/>
    <property type="match status" value="1"/>
</dbReference>
<keyword evidence="2" id="KW-0238">DNA-binding</keyword>
<keyword evidence="1" id="KW-0805">Transcription regulation</keyword>
<reference evidence="5 6" key="1">
    <citation type="submission" date="2023-04" db="EMBL/GenBank/DDBJ databases">
        <title>Fusibacter bizertensis strain WBS, isolated from littoral bottom sediments of the Arctic seas - biochemical and genomic analysis.</title>
        <authorList>
            <person name="Brioukhanov A.L."/>
        </authorList>
    </citation>
    <scope>NUCLEOTIDE SEQUENCE [LARGE SCALE GENOMIC DNA]</scope>
    <source>
        <strain evidence="5 6">WBS</strain>
    </source>
</reference>
<evidence type="ECO:0000313" key="6">
    <source>
        <dbReference type="Proteomes" id="UP001158045"/>
    </source>
</evidence>
<dbReference type="SUPFAM" id="SSF46785">
    <property type="entry name" value="Winged helix' DNA-binding domain"/>
    <property type="match status" value="1"/>
</dbReference>
<name>A0ABT6NGH4_9FIRM</name>